<evidence type="ECO:0008006" key="4">
    <source>
        <dbReference type="Google" id="ProtNLM"/>
    </source>
</evidence>
<reference evidence="3" key="1">
    <citation type="submission" date="2015-10" db="EMBL/GenBank/DDBJ databases">
        <authorList>
            <person name="Ju K.-S."/>
            <person name="Doroghazi J.R."/>
            <person name="Metcalf W.W."/>
        </authorList>
    </citation>
    <scope>NUCLEOTIDE SEQUENCE [LARGE SCALE GENOMIC DNA]</scope>
    <source>
        <strain evidence="3">NRRL 3151</strain>
    </source>
</reference>
<sequence>MATALDRVTEEYGTYAPKGSTCLVCKQEIKRSERVRRGYLRPEGEGSNDMTAVYHHSPKCPA</sequence>
<evidence type="ECO:0000313" key="2">
    <source>
        <dbReference type="EMBL" id="KUL31335.1"/>
    </source>
</evidence>
<feature type="region of interest" description="Disordered" evidence="1">
    <location>
        <begin position="36"/>
        <end position="62"/>
    </location>
</feature>
<evidence type="ECO:0000313" key="3">
    <source>
        <dbReference type="Proteomes" id="UP000053923"/>
    </source>
</evidence>
<name>A0A101JQU2_9ACTN</name>
<dbReference type="OrthoDB" id="4275475at2"/>
<dbReference type="EMBL" id="LLZG01000265">
    <property type="protein sequence ID" value="KUL31335.1"/>
    <property type="molecule type" value="Genomic_DNA"/>
</dbReference>
<gene>
    <name evidence="2" type="ORF">ADL12_25305</name>
</gene>
<proteinExistence type="predicted"/>
<dbReference type="AlphaFoldDB" id="A0A101JQU2"/>
<evidence type="ECO:0000256" key="1">
    <source>
        <dbReference type="SAM" id="MobiDB-lite"/>
    </source>
</evidence>
<accession>A0A101JQU2</accession>
<keyword evidence="3" id="KW-1185">Reference proteome</keyword>
<comment type="caution">
    <text evidence="2">The sequence shown here is derived from an EMBL/GenBank/DDBJ whole genome shotgun (WGS) entry which is preliminary data.</text>
</comment>
<dbReference type="Proteomes" id="UP000053923">
    <property type="component" value="Unassembled WGS sequence"/>
</dbReference>
<protein>
    <recommendedName>
        <fullName evidence="4">PARP-type domain-containing protein</fullName>
    </recommendedName>
</protein>
<dbReference type="RefSeq" id="WP_062705465.1">
    <property type="nucleotide sequence ID" value="NZ_LLZG01000265.1"/>
</dbReference>
<organism evidence="2 3">
    <name type="scientific">Streptomyces regalis</name>
    <dbReference type="NCBI Taxonomy" id="68262"/>
    <lineage>
        <taxon>Bacteria</taxon>
        <taxon>Bacillati</taxon>
        <taxon>Actinomycetota</taxon>
        <taxon>Actinomycetes</taxon>
        <taxon>Kitasatosporales</taxon>
        <taxon>Streptomycetaceae</taxon>
        <taxon>Streptomyces</taxon>
    </lineage>
</organism>